<dbReference type="EMBL" id="JAIVFQ010000011">
    <property type="protein sequence ID" value="MCC5599711.1"/>
    <property type="molecule type" value="Genomic_DNA"/>
</dbReference>
<name>A0ABS8I6F1_9NOSO</name>
<dbReference type="Proteomes" id="UP001199525">
    <property type="component" value="Unassembled WGS sequence"/>
</dbReference>
<sequence length="118" mass="13110">MCADRSQKLAMSTMGYAYALSVKTKENIMENRLEGQDIQGDELFMDLTPEEIQELEQVKGGFSFPRGNDPLPNGIPAFDIPDIKELDTPLIPVKPFPNGIPAFNPNRLDISKDISKQG</sequence>
<comment type="caution">
    <text evidence="1">The sequence shown here is derived from an EMBL/GenBank/DDBJ whole genome shotgun (WGS) entry which is preliminary data.</text>
</comment>
<keyword evidence="2" id="KW-1185">Reference proteome</keyword>
<dbReference type="RefSeq" id="WP_229484530.1">
    <property type="nucleotide sequence ID" value="NZ_JAIVFQ010000011.1"/>
</dbReference>
<protein>
    <submittedName>
        <fullName evidence="1">Uncharacterized protein</fullName>
    </submittedName>
</protein>
<organism evidence="1 2">
    <name type="scientific">Nostoc favosum CHAB5714</name>
    <dbReference type="NCBI Taxonomy" id="2780399"/>
    <lineage>
        <taxon>Bacteria</taxon>
        <taxon>Bacillati</taxon>
        <taxon>Cyanobacteriota</taxon>
        <taxon>Cyanophyceae</taxon>
        <taxon>Nostocales</taxon>
        <taxon>Nostocaceae</taxon>
        <taxon>Nostoc</taxon>
        <taxon>Nostoc favosum</taxon>
    </lineage>
</organism>
<evidence type="ECO:0000313" key="1">
    <source>
        <dbReference type="EMBL" id="MCC5599711.1"/>
    </source>
</evidence>
<accession>A0ABS8I6F1</accession>
<proteinExistence type="predicted"/>
<evidence type="ECO:0000313" key="2">
    <source>
        <dbReference type="Proteomes" id="UP001199525"/>
    </source>
</evidence>
<reference evidence="1 2" key="1">
    <citation type="journal article" date="2021" name="Microorganisms">
        <title>Genome Evolution of Filamentous Cyanobacterium Nostoc Species: From Facultative Symbiosis to Free Living.</title>
        <authorList>
            <person name="Huo D."/>
            <person name="Li H."/>
            <person name="Cai F."/>
            <person name="Guo X."/>
            <person name="Qiao Z."/>
            <person name="Wang W."/>
            <person name="Yu G."/>
            <person name="Li R."/>
        </authorList>
    </citation>
    <scope>NUCLEOTIDE SEQUENCE [LARGE SCALE GENOMIC DNA]</scope>
    <source>
        <strain evidence="1 2">CHAB 5714</strain>
    </source>
</reference>
<gene>
    <name evidence="1" type="ORF">LC586_10845</name>
</gene>